<dbReference type="Proteomes" id="UP000325313">
    <property type="component" value="Unassembled WGS sequence"/>
</dbReference>
<protein>
    <submittedName>
        <fullName evidence="1">Uncharacterized protein</fullName>
    </submittedName>
</protein>
<dbReference type="AlphaFoldDB" id="A0A5B0S9P3"/>
<evidence type="ECO:0000313" key="1">
    <source>
        <dbReference type="EMBL" id="KAA1134826.1"/>
    </source>
</evidence>
<name>A0A5B0S9P3_PUCGR</name>
<reference evidence="1 2" key="1">
    <citation type="submission" date="2019-05" db="EMBL/GenBank/DDBJ databases">
        <title>Emergence of the Ug99 lineage of the wheat stem rust pathogen through somatic hybridization.</title>
        <authorList>
            <person name="Li F."/>
            <person name="Upadhyaya N.M."/>
            <person name="Sperschneider J."/>
            <person name="Matny O."/>
            <person name="Nguyen-Phuc H."/>
            <person name="Mago R."/>
            <person name="Raley C."/>
            <person name="Miller M.E."/>
            <person name="Silverstein K.A.T."/>
            <person name="Henningsen E."/>
            <person name="Hirsch C.D."/>
            <person name="Visser B."/>
            <person name="Pretorius Z.A."/>
            <person name="Steffenson B.J."/>
            <person name="Schwessinger B."/>
            <person name="Dodds P.N."/>
            <person name="Figueroa M."/>
        </authorList>
    </citation>
    <scope>NUCLEOTIDE SEQUENCE [LARGE SCALE GENOMIC DNA]</scope>
    <source>
        <strain evidence="1 2">Ug99</strain>
    </source>
</reference>
<comment type="caution">
    <text evidence="1">The sequence shown here is derived from an EMBL/GenBank/DDBJ whole genome shotgun (WGS) entry which is preliminary data.</text>
</comment>
<organism evidence="1 2">
    <name type="scientific">Puccinia graminis f. sp. tritici</name>
    <dbReference type="NCBI Taxonomy" id="56615"/>
    <lineage>
        <taxon>Eukaryota</taxon>
        <taxon>Fungi</taxon>
        <taxon>Dikarya</taxon>
        <taxon>Basidiomycota</taxon>
        <taxon>Pucciniomycotina</taxon>
        <taxon>Pucciniomycetes</taxon>
        <taxon>Pucciniales</taxon>
        <taxon>Pucciniaceae</taxon>
        <taxon>Puccinia</taxon>
    </lineage>
</organism>
<sequence length="70" mass="7488">MLSGSSTNATCLRKPMVLSDDALARLQSSLTPTSFLAPLLNPCLFKPRTTAPPPTLAPLLSLHKRLVVNC</sequence>
<accession>A0A5B0S9P3</accession>
<proteinExistence type="predicted"/>
<evidence type="ECO:0000313" key="2">
    <source>
        <dbReference type="Proteomes" id="UP000325313"/>
    </source>
</evidence>
<dbReference type="EMBL" id="VDEP01000045">
    <property type="protein sequence ID" value="KAA1134826.1"/>
    <property type="molecule type" value="Genomic_DNA"/>
</dbReference>
<gene>
    <name evidence="1" type="ORF">PGTUg99_015541</name>
</gene>